<dbReference type="InterPro" id="IPR001867">
    <property type="entry name" value="OmpR/PhoB-type_DNA-bd"/>
</dbReference>
<gene>
    <name evidence="6" type="ORF">V3H18_01040</name>
</gene>
<evidence type="ECO:0000313" key="6">
    <source>
        <dbReference type="EMBL" id="MEF3365112.1"/>
    </source>
</evidence>
<reference evidence="6 7" key="1">
    <citation type="submission" date="2024-02" db="EMBL/GenBank/DDBJ databases">
        <authorList>
            <person name="Grouzdev D."/>
        </authorList>
    </citation>
    <scope>NUCLEOTIDE SEQUENCE [LARGE SCALE GENOMIC DNA]</scope>
    <source>
        <strain evidence="6 7">9N</strain>
    </source>
</reference>
<name>A0ABU7XDP5_9HYPH</name>
<evidence type="ECO:0000256" key="2">
    <source>
        <dbReference type="PROSITE-ProRule" id="PRU00169"/>
    </source>
</evidence>
<dbReference type="Proteomes" id="UP001350748">
    <property type="component" value="Unassembled WGS sequence"/>
</dbReference>
<feature type="modified residue" description="4-aspartylphosphate" evidence="2">
    <location>
        <position position="51"/>
    </location>
</feature>
<dbReference type="Pfam" id="PF00072">
    <property type="entry name" value="Response_reg"/>
    <property type="match status" value="1"/>
</dbReference>
<dbReference type="SMART" id="SM00862">
    <property type="entry name" value="Trans_reg_C"/>
    <property type="match status" value="1"/>
</dbReference>
<dbReference type="PROSITE" id="PS50110">
    <property type="entry name" value="RESPONSE_REGULATORY"/>
    <property type="match status" value="1"/>
</dbReference>
<dbReference type="RefSeq" id="WP_332080016.1">
    <property type="nucleotide sequence ID" value="NZ_JAZHYN010000002.1"/>
</dbReference>
<dbReference type="Gene3D" id="1.10.10.10">
    <property type="entry name" value="Winged helix-like DNA-binding domain superfamily/Winged helix DNA-binding domain"/>
    <property type="match status" value="1"/>
</dbReference>
<feature type="domain" description="Response regulatory" evidence="4">
    <location>
        <begin position="2"/>
        <end position="116"/>
    </location>
</feature>
<evidence type="ECO:0000256" key="1">
    <source>
        <dbReference type="ARBA" id="ARBA00023125"/>
    </source>
</evidence>
<accession>A0ABU7XDP5</accession>
<dbReference type="PANTHER" id="PTHR48111:SF36">
    <property type="entry name" value="TRANSCRIPTIONAL REGULATORY PROTEIN CUTR"/>
    <property type="match status" value="1"/>
</dbReference>
<evidence type="ECO:0000259" key="5">
    <source>
        <dbReference type="PROSITE" id="PS51755"/>
    </source>
</evidence>
<dbReference type="PANTHER" id="PTHR48111">
    <property type="entry name" value="REGULATOR OF RPOS"/>
    <property type="match status" value="1"/>
</dbReference>
<dbReference type="SMART" id="SM00448">
    <property type="entry name" value="REC"/>
    <property type="match status" value="1"/>
</dbReference>
<feature type="DNA-binding region" description="OmpR/PhoB-type" evidence="3">
    <location>
        <begin position="124"/>
        <end position="222"/>
    </location>
</feature>
<feature type="domain" description="OmpR/PhoB-type" evidence="5">
    <location>
        <begin position="124"/>
        <end position="222"/>
    </location>
</feature>
<dbReference type="InterPro" id="IPR011006">
    <property type="entry name" value="CheY-like_superfamily"/>
</dbReference>
<dbReference type="Pfam" id="PF00486">
    <property type="entry name" value="Trans_reg_C"/>
    <property type="match status" value="1"/>
</dbReference>
<protein>
    <submittedName>
        <fullName evidence="6">Response regulator transcription factor</fullName>
    </submittedName>
</protein>
<dbReference type="PROSITE" id="PS51755">
    <property type="entry name" value="OMPR_PHOB"/>
    <property type="match status" value="1"/>
</dbReference>
<dbReference type="InterPro" id="IPR039420">
    <property type="entry name" value="WalR-like"/>
</dbReference>
<evidence type="ECO:0000256" key="3">
    <source>
        <dbReference type="PROSITE-ProRule" id="PRU01091"/>
    </source>
</evidence>
<dbReference type="InterPro" id="IPR001789">
    <property type="entry name" value="Sig_transdc_resp-reg_receiver"/>
</dbReference>
<sequence length="225" mass="24922">MKILLIEDEKEMARLVASLIAHSGFKIDVVTTIADAFLAIREGAYDLLLLDRRLPDGDGASILKTARQLHPGIRVIMLTALDALSDKISGLNAGADDYLTKPFQGEELIARIRACFRRPGGEIRPPIVVGALSYDLQTDDVTVDGSIIHLSRRELMLLRTLVQRVSRVTSRESLLMEIYGSEDDVRDTALETIVSRLRRRMSELGAGVEIHTVRGRGYLLSEKGL</sequence>
<evidence type="ECO:0000259" key="4">
    <source>
        <dbReference type="PROSITE" id="PS50110"/>
    </source>
</evidence>
<dbReference type="CDD" id="cd00383">
    <property type="entry name" value="trans_reg_C"/>
    <property type="match status" value="1"/>
</dbReference>
<dbReference type="EMBL" id="JAZHYN010000002">
    <property type="protein sequence ID" value="MEF3365112.1"/>
    <property type="molecule type" value="Genomic_DNA"/>
</dbReference>
<organism evidence="6 7">
    <name type="scientific">Methylocystis borbori</name>
    <dbReference type="NCBI Taxonomy" id="3118750"/>
    <lineage>
        <taxon>Bacteria</taxon>
        <taxon>Pseudomonadati</taxon>
        <taxon>Pseudomonadota</taxon>
        <taxon>Alphaproteobacteria</taxon>
        <taxon>Hyphomicrobiales</taxon>
        <taxon>Methylocystaceae</taxon>
        <taxon>Methylocystis</taxon>
    </lineage>
</organism>
<keyword evidence="7" id="KW-1185">Reference proteome</keyword>
<evidence type="ECO:0000313" key="7">
    <source>
        <dbReference type="Proteomes" id="UP001350748"/>
    </source>
</evidence>
<comment type="caution">
    <text evidence="6">The sequence shown here is derived from an EMBL/GenBank/DDBJ whole genome shotgun (WGS) entry which is preliminary data.</text>
</comment>
<dbReference type="Gene3D" id="6.10.250.690">
    <property type="match status" value="1"/>
</dbReference>
<dbReference type="Gene3D" id="3.40.50.2300">
    <property type="match status" value="1"/>
</dbReference>
<keyword evidence="2" id="KW-0597">Phosphoprotein</keyword>
<keyword evidence="1 3" id="KW-0238">DNA-binding</keyword>
<dbReference type="SUPFAM" id="SSF52172">
    <property type="entry name" value="CheY-like"/>
    <property type="match status" value="1"/>
</dbReference>
<dbReference type="InterPro" id="IPR036388">
    <property type="entry name" value="WH-like_DNA-bd_sf"/>
</dbReference>
<proteinExistence type="predicted"/>